<dbReference type="InterPro" id="IPR017853">
    <property type="entry name" value="GH"/>
</dbReference>
<name>A0A345Z4S0_9MOLU</name>
<dbReference type="Gene3D" id="3.20.20.80">
    <property type="entry name" value="Glycosidases"/>
    <property type="match status" value="1"/>
</dbReference>
<comment type="similarity">
    <text evidence="1 4">Belongs to the glycosyl hydrolase 1 family.</text>
</comment>
<reference evidence="5 6" key="1">
    <citation type="submission" date="2018-07" db="EMBL/GenBank/DDBJ databases">
        <title>Complete genome sequence of Spiroplasma alleghenense PLHS-1 (ATCC 51752).</title>
        <authorList>
            <person name="Chou L."/>
            <person name="Lee T.-Y."/>
            <person name="Tsai Y.-M."/>
            <person name="Kuo C.-H."/>
        </authorList>
    </citation>
    <scope>NUCLEOTIDE SEQUENCE [LARGE SCALE GENOMIC DNA]</scope>
    <source>
        <strain evidence="5 6">PLHS-1</strain>
    </source>
</reference>
<proteinExistence type="inferred from homology"/>
<evidence type="ECO:0000256" key="2">
    <source>
        <dbReference type="ARBA" id="ARBA00022801"/>
    </source>
</evidence>
<accession>A0A345Z4S0</accession>
<dbReference type="SUPFAM" id="SSF51445">
    <property type="entry name" value="(Trans)glycosidases"/>
    <property type="match status" value="1"/>
</dbReference>
<dbReference type="AlphaFoldDB" id="A0A345Z4S0"/>
<gene>
    <name evidence="5" type="primary">bglA</name>
    <name evidence="5" type="ORF">SALLE_v1c09290</name>
</gene>
<evidence type="ECO:0000256" key="3">
    <source>
        <dbReference type="ARBA" id="ARBA00023295"/>
    </source>
</evidence>
<evidence type="ECO:0000256" key="4">
    <source>
        <dbReference type="RuleBase" id="RU003690"/>
    </source>
</evidence>
<dbReference type="FunFam" id="3.20.20.80:FF:000004">
    <property type="entry name" value="Beta-glucosidase 6-phospho-beta-glucosidase"/>
    <property type="match status" value="1"/>
</dbReference>
<dbReference type="Pfam" id="PF00232">
    <property type="entry name" value="Glyco_hydro_1"/>
    <property type="match status" value="1"/>
</dbReference>
<evidence type="ECO:0000313" key="5">
    <source>
        <dbReference type="EMBL" id="AXK51599.1"/>
    </source>
</evidence>
<keyword evidence="6" id="KW-1185">Reference proteome</keyword>
<dbReference type="KEGG" id="salx:SALLE_v1c09290"/>
<evidence type="ECO:0000313" key="6">
    <source>
        <dbReference type="Proteomes" id="UP000254792"/>
    </source>
</evidence>
<organism evidence="5 6">
    <name type="scientific">Spiroplasma alleghenense</name>
    <dbReference type="NCBI Taxonomy" id="216931"/>
    <lineage>
        <taxon>Bacteria</taxon>
        <taxon>Bacillati</taxon>
        <taxon>Mycoplasmatota</taxon>
        <taxon>Mollicutes</taxon>
        <taxon>Entomoplasmatales</taxon>
        <taxon>Spiroplasmataceae</taxon>
        <taxon>Spiroplasma</taxon>
    </lineage>
</organism>
<dbReference type="PRINTS" id="PR00131">
    <property type="entry name" value="GLHYDRLASE1"/>
</dbReference>
<dbReference type="PANTHER" id="PTHR10353">
    <property type="entry name" value="GLYCOSYL HYDROLASE"/>
    <property type="match status" value="1"/>
</dbReference>
<dbReference type="PANTHER" id="PTHR10353:SF122">
    <property type="entry name" value="6-PHOSPHO-BETA-GLUCOSIDASE ASCB-RELATED"/>
    <property type="match status" value="1"/>
</dbReference>
<keyword evidence="2" id="KW-0378">Hydrolase</keyword>
<dbReference type="GO" id="GO:0016052">
    <property type="term" value="P:carbohydrate catabolic process"/>
    <property type="evidence" value="ECO:0007669"/>
    <property type="project" value="TreeGrafter"/>
</dbReference>
<dbReference type="Proteomes" id="UP000254792">
    <property type="component" value="Chromosome"/>
</dbReference>
<keyword evidence="3" id="KW-0326">Glycosidase</keyword>
<dbReference type="GO" id="GO:0005829">
    <property type="term" value="C:cytosol"/>
    <property type="evidence" value="ECO:0007669"/>
    <property type="project" value="TreeGrafter"/>
</dbReference>
<evidence type="ECO:0000256" key="1">
    <source>
        <dbReference type="ARBA" id="ARBA00010838"/>
    </source>
</evidence>
<protein>
    <submittedName>
        <fullName evidence="5">6-phospho-beta-glucosidase</fullName>
    </submittedName>
</protein>
<dbReference type="EMBL" id="CP031376">
    <property type="protein sequence ID" value="AXK51599.1"/>
    <property type="molecule type" value="Genomic_DNA"/>
</dbReference>
<dbReference type="InterPro" id="IPR001360">
    <property type="entry name" value="Glyco_hydro_1"/>
</dbReference>
<sequence>MYNKNLDRSNLNGERPMTKAKLQKALNPKVGDYFPKRHGIDFFNHYKEDIKLFGEMNMQWFRMSISWARIFPNGDDKVPNEAGLKFYENVFQECEKYGIKPLVTISHYDTPYNLVEKYGGWKNPQLIEFYKVYAKLVFERYKKYVIHWMPFNEINAAIYSVWAGAGLIDDGEANLSQASYQAMHNLFVANAWAVKIGHEVNPKNQIGCMVAHMTSYPATCKPEDVIHATKEHQERVLFYYDVMCKGEYPKFMLKKFEKEKLQLKFEPADLELLKKYTLDYIGFSYYMSGTSGVDNGQKTEGNLVTFGKNPFLKASEWGWQIDPQGIRYTMNDLYFRYNLPLVVAENGIGVIENLDKNNEIHDDYRIDYLSQHINEMSKAINEDGVEVLGYTLWTPIDVISHGTSEMSKRYGLIYVDQDDLGQGTKKRFKKNSFYWYQKLIKSNVENF</sequence>
<dbReference type="GO" id="GO:0008422">
    <property type="term" value="F:beta-glucosidase activity"/>
    <property type="evidence" value="ECO:0007669"/>
    <property type="project" value="TreeGrafter"/>
</dbReference>